<gene>
    <name evidence="1" type="ORF">GGQ86_004859</name>
</gene>
<name>A0ABU1KP39_XANFL</name>
<protein>
    <submittedName>
        <fullName evidence="1">Uncharacterized protein</fullName>
    </submittedName>
</protein>
<dbReference type="Proteomes" id="UP001245370">
    <property type="component" value="Unassembled WGS sequence"/>
</dbReference>
<evidence type="ECO:0000313" key="1">
    <source>
        <dbReference type="EMBL" id="MDR6336360.1"/>
    </source>
</evidence>
<keyword evidence="2" id="KW-1185">Reference proteome</keyword>
<accession>A0ABU1KP39</accession>
<evidence type="ECO:0000313" key="2">
    <source>
        <dbReference type="Proteomes" id="UP001245370"/>
    </source>
</evidence>
<proteinExistence type="predicted"/>
<reference evidence="1 2" key="1">
    <citation type="submission" date="2023-07" db="EMBL/GenBank/DDBJ databases">
        <title>Genomic Encyclopedia of Type Strains, Phase IV (KMG-IV): sequencing the most valuable type-strain genomes for metagenomic binning, comparative biology and taxonomic classification.</title>
        <authorList>
            <person name="Goeker M."/>
        </authorList>
    </citation>
    <scope>NUCLEOTIDE SEQUENCE [LARGE SCALE GENOMIC DNA]</scope>
    <source>
        <strain evidence="1 2">DSM 338</strain>
    </source>
</reference>
<dbReference type="EMBL" id="JAVDPY010000011">
    <property type="protein sequence ID" value="MDR6336360.1"/>
    <property type="molecule type" value="Genomic_DNA"/>
</dbReference>
<sequence>MAIGEVRRDLDPLPAFAPDRVGLNGELLRHHAIDEGHILQPAAVVPLEQVAQHRAAGRLIGLDADEPDPLVGCPDRTLRQHATDGMGLLVVGLGETLQNLLLPLLVAGHGEVG</sequence>
<organism evidence="1 2">
    <name type="scientific">Xanthobacter flavus</name>
    <dbReference type="NCBI Taxonomy" id="281"/>
    <lineage>
        <taxon>Bacteria</taxon>
        <taxon>Pseudomonadati</taxon>
        <taxon>Pseudomonadota</taxon>
        <taxon>Alphaproteobacteria</taxon>
        <taxon>Hyphomicrobiales</taxon>
        <taxon>Xanthobacteraceae</taxon>
        <taxon>Xanthobacter</taxon>
    </lineage>
</organism>
<comment type="caution">
    <text evidence="1">The sequence shown here is derived from an EMBL/GenBank/DDBJ whole genome shotgun (WGS) entry which is preliminary data.</text>
</comment>